<protein>
    <submittedName>
        <fullName evidence="5">Putative circulating cathodic antigen</fullName>
    </submittedName>
</protein>
<feature type="region of interest" description="Disordered" evidence="3">
    <location>
        <begin position="225"/>
        <end position="263"/>
    </location>
</feature>
<dbReference type="AlphaFoldDB" id="A0A2M4ARY4"/>
<feature type="transmembrane region" description="Helical" evidence="4">
    <location>
        <begin position="342"/>
        <end position="361"/>
    </location>
</feature>
<organism evidence="5">
    <name type="scientific">Anopheles triannulatus</name>
    <dbReference type="NCBI Taxonomy" id="58253"/>
    <lineage>
        <taxon>Eukaryota</taxon>
        <taxon>Metazoa</taxon>
        <taxon>Ecdysozoa</taxon>
        <taxon>Arthropoda</taxon>
        <taxon>Hexapoda</taxon>
        <taxon>Insecta</taxon>
        <taxon>Pterygota</taxon>
        <taxon>Neoptera</taxon>
        <taxon>Endopterygota</taxon>
        <taxon>Diptera</taxon>
        <taxon>Nematocera</taxon>
        <taxon>Culicoidea</taxon>
        <taxon>Culicidae</taxon>
        <taxon>Anophelinae</taxon>
        <taxon>Anopheles</taxon>
    </lineage>
</organism>
<feature type="transmembrane region" description="Helical" evidence="4">
    <location>
        <begin position="307"/>
        <end position="330"/>
    </location>
</feature>
<dbReference type="PANTHER" id="PTHR12186:SF2">
    <property type="entry name" value="FGFR1 ONCOGENE PARTNER 2 HOMOLOG"/>
    <property type="match status" value="1"/>
</dbReference>
<keyword evidence="2" id="KW-0175">Coiled coil</keyword>
<name>A0A2M4ARY4_9DIPT</name>
<dbReference type="Pfam" id="PF05769">
    <property type="entry name" value="SIKE"/>
    <property type="match status" value="1"/>
</dbReference>
<evidence type="ECO:0000256" key="3">
    <source>
        <dbReference type="SAM" id="MobiDB-lite"/>
    </source>
</evidence>
<dbReference type="PANTHER" id="PTHR12186">
    <property type="entry name" value="SIKE FAMILY MEMBER"/>
    <property type="match status" value="1"/>
</dbReference>
<keyword evidence="4" id="KW-1133">Transmembrane helix</keyword>
<keyword evidence="4" id="KW-0812">Transmembrane</keyword>
<keyword evidence="4" id="KW-0472">Membrane</keyword>
<evidence type="ECO:0000256" key="1">
    <source>
        <dbReference type="ARBA" id="ARBA00005537"/>
    </source>
</evidence>
<dbReference type="EMBL" id="GGFK01010208">
    <property type="protein sequence ID" value="MBW43529.1"/>
    <property type="molecule type" value="Transcribed_RNA"/>
</dbReference>
<evidence type="ECO:0000313" key="5">
    <source>
        <dbReference type="EMBL" id="MBW43529.1"/>
    </source>
</evidence>
<reference evidence="5" key="1">
    <citation type="submission" date="2018-01" db="EMBL/GenBank/DDBJ databases">
        <title>An insight into the sialome of Amazonian anophelines.</title>
        <authorList>
            <person name="Ribeiro J.M."/>
            <person name="Scarpassa V."/>
            <person name="Calvo E."/>
        </authorList>
    </citation>
    <scope>NUCLEOTIDE SEQUENCE</scope>
    <source>
        <tissue evidence="5">Salivary glands</tissue>
    </source>
</reference>
<dbReference type="InterPro" id="IPR008555">
    <property type="entry name" value="SIKE"/>
</dbReference>
<comment type="similarity">
    <text evidence="1">Belongs to the SIKE family.</text>
</comment>
<proteinExistence type="inferred from homology"/>
<evidence type="ECO:0000256" key="4">
    <source>
        <dbReference type="SAM" id="Phobius"/>
    </source>
</evidence>
<sequence length="362" mass="39565">MSVTFEQIILDAKRIANRLKDREALGDALLLESESVNKQIESMRQFQDDIDILNRLARERSNNQLITIIHQENPQIREIQQENRLLKAALEDHQHALEHIMSKYREHTQAKILNTKVNFVEAYSRHHQAADIQRRDQLIRQQTAKIQEMAAVMQRASQLDEEKLNHEQEVLSRLVTENKGLRELLEISRMYGSGGQKMLVDEKSTQTESCLLEELIEAAVKERLAATTSSKATEKPTTDTIPADAKVPATEQPSSASVVSDGASTVATTSTSVTGTSTNTGTIKNSSGSATMTAVVSSTAEPTTTTVATAAVVAAPAATAVMVVGGVVAATTSWWCGSWGCCPSFVLFCCSSVLLSGGLFFW</sequence>
<feature type="compositionally biased region" description="Low complexity" evidence="3">
    <location>
        <begin position="254"/>
        <end position="263"/>
    </location>
</feature>
<evidence type="ECO:0000256" key="2">
    <source>
        <dbReference type="ARBA" id="ARBA00023054"/>
    </source>
</evidence>
<accession>A0A2M4ARY4</accession>